<name>A0A1I1K0V0_9ACTN</name>
<feature type="transmembrane region" description="Helical" evidence="1">
    <location>
        <begin position="71"/>
        <end position="91"/>
    </location>
</feature>
<keyword evidence="1" id="KW-0472">Membrane</keyword>
<evidence type="ECO:0000313" key="2">
    <source>
        <dbReference type="EMBL" id="SFC54376.1"/>
    </source>
</evidence>
<keyword evidence="1" id="KW-1133">Transmembrane helix</keyword>
<sequence length="145" mass="15181">MSEEPANAAAAAGPMTVRLAVAPDPALGLDAGETERLTGRLRAELLELEVASVETEPAGELPDGAGAGDPVTVGAVVVALGAGGGAFVGLVEMVRDWLGRQAARHRISLTVDGDTIELERASEEERRELISAYIHRHSDGRRPEH</sequence>
<dbReference type="Proteomes" id="UP000199207">
    <property type="component" value="Unassembled WGS sequence"/>
</dbReference>
<dbReference type="RefSeq" id="WP_245833947.1">
    <property type="nucleotide sequence ID" value="NZ_FOLM01000004.1"/>
</dbReference>
<protein>
    <submittedName>
        <fullName evidence="2">Uncharacterized protein</fullName>
    </submittedName>
</protein>
<proteinExistence type="predicted"/>
<organism evidence="2 3">
    <name type="scientific">Streptomyces aidingensis</name>
    <dbReference type="NCBI Taxonomy" id="910347"/>
    <lineage>
        <taxon>Bacteria</taxon>
        <taxon>Bacillati</taxon>
        <taxon>Actinomycetota</taxon>
        <taxon>Actinomycetes</taxon>
        <taxon>Kitasatosporales</taxon>
        <taxon>Streptomycetaceae</taxon>
        <taxon>Streptomyces</taxon>
    </lineage>
</organism>
<accession>A0A1I1K0V0</accession>
<gene>
    <name evidence="2" type="ORF">SAMN05421773_10437</name>
</gene>
<dbReference type="AlphaFoldDB" id="A0A1I1K0V0"/>
<reference evidence="2 3" key="1">
    <citation type="submission" date="2016-10" db="EMBL/GenBank/DDBJ databases">
        <authorList>
            <person name="de Groot N.N."/>
        </authorList>
    </citation>
    <scope>NUCLEOTIDE SEQUENCE [LARGE SCALE GENOMIC DNA]</scope>
    <source>
        <strain evidence="2 3">CGMCC 4.5739</strain>
    </source>
</reference>
<keyword evidence="1" id="KW-0812">Transmembrane</keyword>
<dbReference type="InterPro" id="IPR045428">
    <property type="entry name" value="EACC1"/>
</dbReference>
<dbReference type="Pfam" id="PF19953">
    <property type="entry name" value="EACC1"/>
    <property type="match status" value="1"/>
</dbReference>
<evidence type="ECO:0000256" key="1">
    <source>
        <dbReference type="SAM" id="Phobius"/>
    </source>
</evidence>
<keyword evidence="3" id="KW-1185">Reference proteome</keyword>
<dbReference type="EMBL" id="FOLM01000004">
    <property type="protein sequence ID" value="SFC54376.1"/>
    <property type="molecule type" value="Genomic_DNA"/>
</dbReference>
<evidence type="ECO:0000313" key="3">
    <source>
        <dbReference type="Proteomes" id="UP000199207"/>
    </source>
</evidence>